<feature type="domain" description="Immunity MXAN-0049 protein" evidence="1">
    <location>
        <begin position="43"/>
        <end position="189"/>
    </location>
</feature>
<dbReference type="RefSeq" id="WP_121122498.1">
    <property type="nucleotide sequence ID" value="NZ_CP016604.1"/>
</dbReference>
<dbReference type="EMBL" id="RBJC01000005">
    <property type="protein sequence ID" value="RKR72754.1"/>
    <property type="molecule type" value="Genomic_DNA"/>
</dbReference>
<evidence type="ECO:0000313" key="3">
    <source>
        <dbReference type="Proteomes" id="UP000280099"/>
    </source>
</evidence>
<sequence>MIYWWASAGIKYAGYIGKTDKYERMMYWNNSVSGYPLPSLDKWETPVLTQYLGEEGKERKPRSLTDVVSASSVHLINEKAKNVLADIWEKHATLYPVTLDDSNEPYYMVVVHTEIDCIDREKSEGRIQKYGKNKGKGYFSVINNWVFREEEIGDNYLFVLPDDETVIYATEAFKQRVIESGLTGFGLRKEFWDEDPFIS</sequence>
<reference evidence="2 3" key="1">
    <citation type="submission" date="2018-10" db="EMBL/GenBank/DDBJ databases">
        <title>Genomic Encyclopedia of Type Strains, Phase IV (KMG-IV): sequencing the most valuable type-strain genomes for metagenomic binning, comparative biology and taxonomic classification.</title>
        <authorList>
            <person name="Goeker M."/>
        </authorList>
    </citation>
    <scope>NUCLEOTIDE SEQUENCE [LARGE SCALE GENOMIC DNA]</scope>
    <source>
        <strain evidence="2 3">DSM 23800</strain>
    </source>
</reference>
<proteinExistence type="predicted"/>
<protein>
    <recommendedName>
        <fullName evidence="1">Immunity MXAN-0049 protein domain-containing protein</fullName>
    </recommendedName>
</protein>
<keyword evidence="3" id="KW-1185">Reference proteome</keyword>
<accession>A0A420XH04</accession>
<organism evidence="2 3">
    <name type="scientific">Otariodibacter oris</name>
    <dbReference type="NCBI Taxonomy" id="1032623"/>
    <lineage>
        <taxon>Bacteria</taxon>
        <taxon>Pseudomonadati</taxon>
        <taxon>Pseudomonadota</taxon>
        <taxon>Gammaproteobacteria</taxon>
        <taxon>Pasteurellales</taxon>
        <taxon>Pasteurellaceae</taxon>
        <taxon>Otariodibacter</taxon>
    </lineage>
</organism>
<dbReference type="Pfam" id="PF07791">
    <property type="entry name" value="Imm11"/>
    <property type="match status" value="1"/>
</dbReference>
<evidence type="ECO:0000259" key="1">
    <source>
        <dbReference type="Pfam" id="PF07791"/>
    </source>
</evidence>
<dbReference type="AlphaFoldDB" id="A0A420XH04"/>
<dbReference type="InterPro" id="IPR012433">
    <property type="entry name" value="Imm11"/>
</dbReference>
<dbReference type="Proteomes" id="UP000280099">
    <property type="component" value="Unassembled WGS sequence"/>
</dbReference>
<dbReference type="OrthoDB" id="6193314at2"/>
<evidence type="ECO:0000313" key="2">
    <source>
        <dbReference type="EMBL" id="RKR72754.1"/>
    </source>
</evidence>
<gene>
    <name evidence="2" type="ORF">DES31_0919</name>
</gene>
<name>A0A420XH04_9PAST</name>
<comment type="caution">
    <text evidence="2">The sequence shown here is derived from an EMBL/GenBank/DDBJ whole genome shotgun (WGS) entry which is preliminary data.</text>
</comment>